<feature type="chain" id="PRO_5021962891" evidence="1">
    <location>
        <begin position="33"/>
        <end position="151"/>
    </location>
</feature>
<dbReference type="Proteomes" id="UP000320806">
    <property type="component" value="Unassembled WGS sequence"/>
</dbReference>
<name>A0A542ECV6_9MICO</name>
<organism evidence="2 3">
    <name type="scientific">Yimella lutea</name>
    <dbReference type="NCBI Taxonomy" id="587872"/>
    <lineage>
        <taxon>Bacteria</taxon>
        <taxon>Bacillati</taxon>
        <taxon>Actinomycetota</taxon>
        <taxon>Actinomycetes</taxon>
        <taxon>Micrococcales</taxon>
        <taxon>Dermacoccaceae</taxon>
        <taxon>Yimella</taxon>
    </lineage>
</organism>
<dbReference type="RefSeq" id="WP_129624418.1">
    <property type="nucleotide sequence ID" value="NZ_BAABCI010000015.1"/>
</dbReference>
<gene>
    <name evidence="2" type="ORF">FB459_0562</name>
</gene>
<sequence>MKNTVRTRAAAALVVAGMAAGIGVVASPAAQAVDDDIQTCRVKTSSGTVMASYKVTRYNGKLRDKVVIKPIYYKTNSNYTFRGLSAVMMQHSWVGGNRWGGYYITRGVWDTITMESARGTNARGAEVHIRLDHKKLGSYADVDKTCKVFFY</sequence>
<evidence type="ECO:0000256" key="1">
    <source>
        <dbReference type="SAM" id="SignalP"/>
    </source>
</evidence>
<accession>A0A542ECV6</accession>
<dbReference type="OrthoDB" id="9993126at2"/>
<proteinExistence type="predicted"/>
<keyword evidence="1" id="KW-0732">Signal</keyword>
<reference evidence="2 3" key="1">
    <citation type="submission" date="2019-06" db="EMBL/GenBank/DDBJ databases">
        <title>Sequencing the genomes of 1000 actinobacteria strains.</title>
        <authorList>
            <person name="Klenk H.-P."/>
        </authorList>
    </citation>
    <scope>NUCLEOTIDE SEQUENCE [LARGE SCALE GENOMIC DNA]</scope>
    <source>
        <strain evidence="2 3">DSM 19828</strain>
    </source>
</reference>
<dbReference type="EMBL" id="VFMO01000001">
    <property type="protein sequence ID" value="TQJ13162.1"/>
    <property type="molecule type" value="Genomic_DNA"/>
</dbReference>
<comment type="caution">
    <text evidence="2">The sequence shown here is derived from an EMBL/GenBank/DDBJ whole genome shotgun (WGS) entry which is preliminary data.</text>
</comment>
<protein>
    <submittedName>
        <fullName evidence="2">Uncharacterized protein</fullName>
    </submittedName>
</protein>
<evidence type="ECO:0000313" key="2">
    <source>
        <dbReference type="EMBL" id="TQJ13162.1"/>
    </source>
</evidence>
<feature type="signal peptide" evidence="1">
    <location>
        <begin position="1"/>
        <end position="32"/>
    </location>
</feature>
<keyword evidence="3" id="KW-1185">Reference proteome</keyword>
<dbReference type="AlphaFoldDB" id="A0A542ECV6"/>
<evidence type="ECO:0000313" key="3">
    <source>
        <dbReference type="Proteomes" id="UP000320806"/>
    </source>
</evidence>